<keyword evidence="2" id="KW-1185">Reference proteome</keyword>
<dbReference type="Pfam" id="PF13561">
    <property type="entry name" value="adh_short_C2"/>
    <property type="match status" value="1"/>
</dbReference>
<name>A0ABT8C436_9BACT</name>
<proteinExistence type="predicted"/>
<evidence type="ECO:0000313" key="1">
    <source>
        <dbReference type="EMBL" id="MDN3687260.1"/>
    </source>
</evidence>
<dbReference type="SUPFAM" id="SSF51735">
    <property type="entry name" value="NAD(P)-binding Rossmann-fold domains"/>
    <property type="match status" value="1"/>
</dbReference>
<dbReference type="Proteomes" id="UP001236663">
    <property type="component" value="Unassembled WGS sequence"/>
</dbReference>
<dbReference type="EMBL" id="JAUFQS010000004">
    <property type="protein sequence ID" value="MDN3687260.1"/>
    <property type="molecule type" value="Genomic_DNA"/>
</dbReference>
<gene>
    <name evidence="1" type="ORF">QWZ15_05435</name>
</gene>
<dbReference type="Gene3D" id="3.40.50.720">
    <property type="entry name" value="NAD(P)-binding Rossmann-like Domain"/>
    <property type="match status" value="1"/>
</dbReference>
<dbReference type="InterPro" id="IPR036291">
    <property type="entry name" value="NAD(P)-bd_dom_sf"/>
</dbReference>
<sequence length="86" mass="9466">MEKYRAYFYTKSHDYVVNRKATQNPIIASKKIIKNLEAGIPPGHFGSLEDVAYAALYLASDRFGDMTGIELNVDGGILAGSEARPE</sequence>
<evidence type="ECO:0000313" key="2">
    <source>
        <dbReference type="Proteomes" id="UP001236663"/>
    </source>
</evidence>
<dbReference type="InterPro" id="IPR002347">
    <property type="entry name" value="SDR_fam"/>
</dbReference>
<reference evidence="2" key="1">
    <citation type="journal article" date="2019" name="Int. J. Syst. Evol. Microbiol.">
        <title>The Global Catalogue of Microorganisms (GCM) 10K type strain sequencing project: providing services to taxonomists for standard genome sequencing and annotation.</title>
        <authorList>
            <consortium name="The Broad Institute Genomics Platform"/>
            <consortium name="The Broad Institute Genome Sequencing Center for Infectious Disease"/>
            <person name="Wu L."/>
            <person name="Ma J."/>
        </authorList>
    </citation>
    <scope>NUCLEOTIDE SEQUENCE [LARGE SCALE GENOMIC DNA]</scope>
    <source>
        <strain evidence="2">CECT 7706</strain>
    </source>
</reference>
<dbReference type="RefSeq" id="WP_240459223.1">
    <property type="nucleotide sequence ID" value="NZ_JAUFQS010000004.1"/>
</dbReference>
<accession>A0ABT8C436</accession>
<protein>
    <submittedName>
        <fullName evidence="1">SDR family oxidoreductase</fullName>
    </submittedName>
</protein>
<organism evidence="1 2">
    <name type="scientific">Cyclobacterium jeungdonense</name>
    <dbReference type="NCBI Taxonomy" id="708087"/>
    <lineage>
        <taxon>Bacteria</taxon>
        <taxon>Pseudomonadati</taxon>
        <taxon>Bacteroidota</taxon>
        <taxon>Cytophagia</taxon>
        <taxon>Cytophagales</taxon>
        <taxon>Cyclobacteriaceae</taxon>
        <taxon>Cyclobacterium</taxon>
    </lineage>
</organism>
<comment type="caution">
    <text evidence="1">The sequence shown here is derived from an EMBL/GenBank/DDBJ whole genome shotgun (WGS) entry which is preliminary data.</text>
</comment>